<reference evidence="2 3" key="1">
    <citation type="submission" date="2022-03" db="EMBL/GenBank/DDBJ databases">
        <authorList>
            <person name="Koch H."/>
        </authorList>
    </citation>
    <scope>NUCLEOTIDE SEQUENCE [LARGE SCALE GENOMIC DNA]</scope>
    <source>
        <strain evidence="2 3">G1</strain>
    </source>
</reference>
<organism evidence="2 3">
    <name type="scientific">Trichlorobacter ammonificans</name>
    <dbReference type="NCBI Taxonomy" id="2916410"/>
    <lineage>
        <taxon>Bacteria</taxon>
        <taxon>Pseudomonadati</taxon>
        <taxon>Thermodesulfobacteriota</taxon>
        <taxon>Desulfuromonadia</taxon>
        <taxon>Geobacterales</taxon>
        <taxon>Geobacteraceae</taxon>
        <taxon>Trichlorobacter</taxon>
    </lineage>
</organism>
<proteinExistence type="predicted"/>
<dbReference type="InterPro" id="IPR052164">
    <property type="entry name" value="Anthracycline_SecMetBiosynth"/>
</dbReference>
<sequence length="122" mass="13150">MSISMKNVVVFVTDLGRAKSFYADQLGLPLAGETQMLLEFFPATGTTLGIALALQDEARKLVGRHSGITLRVSGIEKLCERLKGSGVTFVEDLEVSPWGKMAVIADPDGNQFALVELPDALR</sequence>
<keyword evidence="3" id="KW-1185">Reference proteome</keyword>
<dbReference type="PROSITE" id="PS51819">
    <property type="entry name" value="VOC"/>
    <property type="match status" value="1"/>
</dbReference>
<dbReference type="InterPro" id="IPR004360">
    <property type="entry name" value="Glyas_Fos-R_dOase_dom"/>
</dbReference>
<accession>A0ABM9DBR5</accession>
<gene>
    <name evidence="2" type="ORF">GEAMG1_2843</name>
</gene>
<name>A0ABM9DBR5_9BACT</name>
<dbReference type="RefSeq" id="WP_305733416.1">
    <property type="nucleotide sequence ID" value="NZ_OW150024.1"/>
</dbReference>
<dbReference type="SUPFAM" id="SSF54593">
    <property type="entry name" value="Glyoxalase/Bleomycin resistance protein/Dihydroxybiphenyl dioxygenase"/>
    <property type="match status" value="1"/>
</dbReference>
<dbReference type="Pfam" id="PF00903">
    <property type="entry name" value="Glyoxalase"/>
    <property type="match status" value="1"/>
</dbReference>
<dbReference type="PANTHER" id="PTHR33993:SF2">
    <property type="entry name" value="VOC DOMAIN-CONTAINING PROTEIN"/>
    <property type="match status" value="1"/>
</dbReference>
<evidence type="ECO:0000313" key="2">
    <source>
        <dbReference type="EMBL" id="CAH2032679.1"/>
    </source>
</evidence>
<feature type="domain" description="VOC" evidence="1">
    <location>
        <begin position="4"/>
        <end position="117"/>
    </location>
</feature>
<dbReference type="EMBL" id="OW150024">
    <property type="protein sequence ID" value="CAH2032679.1"/>
    <property type="molecule type" value="Genomic_DNA"/>
</dbReference>
<dbReference type="PANTHER" id="PTHR33993">
    <property type="entry name" value="GLYOXALASE-RELATED"/>
    <property type="match status" value="1"/>
</dbReference>
<dbReference type="InterPro" id="IPR037523">
    <property type="entry name" value="VOC_core"/>
</dbReference>
<dbReference type="Gene3D" id="3.10.180.10">
    <property type="entry name" value="2,3-Dihydroxybiphenyl 1,2-Dioxygenase, domain 1"/>
    <property type="match status" value="1"/>
</dbReference>
<evidence type="ECO:0000259" key="1">
    <source>
        <dbReference type="PROSITE" id="PS51819"/>
    </source>
</evidence>
<evidence type="ECO:0000313" key="3">
    <source>
        <dbReference type="Proteomes" id="UP001295463"/>
    </source>
</evidence>
<dbReference type="InterPro" id="IPR029068">
    <property type="entry name" value="Glyas_Bleomycin-R_OHBP_Dase"/>
</dbReference>
<protein>
    <submittedName>
        <fullName evidence="2">VOC domain-containing protein</fullName>
    </submittedName>
</protein>
<dbReference type="Proteomes" id="UP001295463">
    <property type="component" value="Chromosome"/>
</dbReference>